<dbReference type="OrthoDB" id="3972082at2759"/>
<dbReference type="Proteomes" id="UP000183365">
    <property type="component" value="Unassembled WGS sequence"/>
</dbReference>
<dbReference type="VEuPathDB" id="FungiDB:HGUI_03980"/>
<name>A0A1L0B9F2_9ASCO</name>
<reference evidence="2" key="1">
    <citation type="submission" date="2016-11" db="EMBL/GenBank/DDBJ databases">
        <authorList>
            <person name="Guldener U."/>
        </authorList>
    </citation>
    <scope>NUCLEOTIDE SEQUENCE [LARGE SCALE GENOMIC DNA]</scope>
</reference>
<accession>A0A1L0B9F2</accession>
<organism evidence="1 2">
    <name type="scientific">Hanseniaspora guilliermondii</name>
    <dbReference type="NCBI Taxonomy" id="56406"/>
    <lineage>
        <taxon>Eukaryota</taxon>
        <taxon>Fungi</taxon>
        <taxon>Dikarya</taxon>
        <taxon>Ascomycota</taxon>
        <taxon>Saccharomycotina</taxon>
        <taxon>Saccharomycetes</taxon>
        <taxon>Saccharomycodales</taxon>
        <taxon>Saccharomycodaceae</taxon>
        <taxon>Hanseniaspora</taxon>
    </lineage>
</organism>
<evidence type="ECO:0000313" key="1">
    <source>
        <dbReference type="EMBL" id="SGZ41779.1"/>
    </source>
</evidence>
<dbReference type="AlphaFoldDB" id="A0A1L0B9F2"/>
<sequence>MSYGLALIEHSFNNFHFTYIKNNCIILRENGIADCIYKVKLDLQFDSANTYFDINNEDDQYDDDEISNYDIQPLLNISPLGEDKYLIELLCRCLCEVIRKNDPSLTSIIIHLPSRLFTSLKDNSKQDRLMEILYNFKNMSI</sequence>
<evidence type="ECO:0000313" key="2">
    <source>
        <dbReference type="Proteomes" id="UP000183365"/>
    </source>
</evidence>
<keyword evidence="2" id="KW-1185">Reference proteome</keyword>
<gene>
    <name evidence="1" type="ORF">HGUI_03980</name>
</gene>
<proteinExistence type="predicted"/>
<dbReference type="EMBL" id="FQNF01000153">
    <property type="protein sequence ID" value="SGZ41779.1"/>
    <property type="molecule type" value="Genomic_DNA"/>
</dbReference>
<protein>
    <submittedName>
        <fullName evidence="1">Uncharacterized protein</fullName>
    </submittedName>
</protein>